<protein>
    <submittedName>
        <fullName evidence="2">Uncharacterized protein</fullName>
    </submittedName>
</protein>
<sequence>MTNTIFQRLWSGNGPPSAARGRLCRRQAAAEQRQRRAEARALQQSAACVLYVVLVFLFVRHVSLQSFSYGITRCVHDGAGQESAGAGLHHTHKTCVHARAPDNPEENPISRTFAL</sequence>
<keyword evidence="1" id="KW-0472">Membrane</keyword>
<dbReference type="Proteomes" id="UP000572540">
    <property type="component" value="Unassembled WGS sequence"/>
</dbReference>
<evidence type="ECO:0000313" key="2">
    <source>
        <dbReference type="EMBL" id="NYH20220.1"/>
    </source>
</evidence>
<dbReference type="AlphaFoldDB" id="A0A7Y9WGY4"/>
<feature type="transmembrane region" description="Helical" evidence="1">
    <location>
        <begin position="41"/>
        <end position="59"/>
    </location>
</feature>
<keyword evidence="1" id="KW-0812">Transmembrane</keyword>
<name>A0A7Y9WGY4_9BURK</name>
<accession>A0A7Y9WGY4</accession>
<evidence type="ECO:0000313" key="3">
    <source>
        <dbReference type="Proteomes" id="UP000572540"/>
    </source>
</evidence>
<dbReference type="EMBL" id="JACCAU010000001">
    <property type="protein sequence ID" value="NYH20220.1"/>
    <property type="molecule type" value="Genomic_DNA"/>
</dbReference>
<organism evidence="2 3">
    <name type="scientific">Paraburkholderia bryophila</name>
    <dbReference type="NCBI Taxonomy" id="420952"/>
    <lineage>
        <taxon>Bacteria</taxon>
        <taxon>Pseudomonadati</taxon>
        <taxon>Pseudomonadota</taxon>
        <taxon>Betaproteobacteria</taxon>
        <taxon>Burkholderiales</taxon>
        <taxon>Burkholderiaceae</taxon>
        <taxon>Paraburkholderia</taxon>
    </lineage>
</organism>
<gene>
    <name evidence="2" type="ORF">GGD41_007448</name>
</gene>
<evidence type="ECO:0000256" key="1">
    <source>
        <dbReference type="SAM" id="Phobius"/>
    </source>
</evidence>
<comment type="caution">
    <text evidence="2">The sequence shown here is derived from an EMBL/GenBank/DDBJ whole genome shotgun (WGS) entry which is preliminary data.</text>
</comment>
<reference evidence="2 3" key="1">
    <citation type="submission" date="2020-07" db="EMBL/GenBank/DDBJ databases">
        <title>Exploring microbial biodiversity for novel pathways involved in the catabolism of aromatic compounds derived from lignin.</title>
        <authorList>
            <person name="Elkins J."/>
        </authorList>
    </citation>
    <scope>NUCLEOTIDE SEQUENCE [LARGE SCALE GENOMIC DNA]</scope>
    <source>
        <strain evidence="2 3">H2C3B</strain>
    </source>
</reference>
<proteinExistence type="predicted"/>
<keyword evidence="1" id="KW-1133">Transmembrane helix</keyword>